<dbReference type="EMBL" id="MCFD01000001">
    <property type="protein sequence ID" value="ORX74383.1"/>
    <property type="molecule type" value="Genomic_DNA"/>
</dbReference>
<feature type="domain" description="N-acetyltransferase" evidence="2">
    <location>
        <begin position="6"/>
        <end position="147"/>
    </location>
</feature>
<dbReference type="RefSeq" id="XP_040747594.1">
    <property type="nucleotide sequence ID" value="XM_040886181.1"/>
</dbReference>
<comment type="caution">
    <text evidence="3">The sequence shown here is derived from an EMBL/GenBank/DDBJ whole genome shotgun (WGS) entry which is preliminary data.</text>
</comment>
<accession>A0A1Y1WLJ9</accession>
<keyword evidence="4" id="KW-1185">Reference proteome</keyword>
<dbReference type="GO" id="GO:0006048">
    <property type="term" value="P:UDP-N-acetylglucosamine biosynthetic process"/>
    <property type="evidence" value="ECO:0007669"/>
    <property type="project" value="UniProtKB-UniPathway"/>
</dbReference>
<sequence length="149" mass="16640">MPSPALSYHVASDAERKAAVQVRIRVFVEIQGFPLEEEVDEYDKTALHIVCTDDGAVVGTLRVLRSPGVAKIGRVVIVPEYQGKGIGKQMMRFAESYVAENYEDCMLTKLGSQLDKRGFYESCGYVAEGDVYDDLGCPHIWMYKPVVRT</sequence>
<evidence type="ECO:0000256" key="1">
    <source>
        <dbReference type="ARBA" id="ARBA00022679"/>
    </source>
</evidence>
<organism evidence="3 4">
    <name type="scientific">Linderina pennispora</name>
    <dbReference type="NCBI Taxonomy" id="61395"/>
    <lineage>
        <taxon>Eukaryota</taxon>
        <taxon>Fungi</taxon>
        <taxon>Fungi incertae sedis</taxon>
        <taxon>Zoopagomycota</taxon>
        <taxon>Kickxellomycotina</taxon>
        <taxon>Kickxellomycetes</taxon>
        <taxon>Kickxellales</taxon>
        <taxon>Kickxellaceae</taxon>
        <taxon>Linderina</taxon>
    </lineage>
</organism>
<protein>
    <submittedName>
        <fullName evidence="3">Acetyltransferase, gnat family</fullName>
    </submittedName>
</protein>
<dbReference type="PANTHER" id="PTHR13947:SF37">
    <property type="entry name" value="LD18367P"/>
    <property type="match status" value="1"/>
</dbReference>
<dbReference type="PANTHER" id="PTHR13947">
    <property type="entry name" value="GNAT FAMILY N-ACETYLTRANSFERASE"/>
    <property type="match status" value="1"/>
</dbReference>
<dbReference type="PROSITE" id="PS51186">
    <property type="entry name" value="GNAT"/>
    <property type="match status" value="1"/>
</dbReference>
<dbReference type="InterPro" id="IPR000182">
    <property type="entry name" value="GNAT_dom"/>
</dbReference>
<dbReference type="InterPro" id="IPR016181">
    <property type="entry name" value="Acyl_CoA_acyltransferase"/>
</dbReference>
<dbReference type="Proteomes" id="UP000193922">
    <property type="component" value="Unassembled WGS sequence"/>
</dbReference>
<dbReference type="Pfam" id="PF13673">
    <property type="entry name" value="Acetyltransf_10"/>
    <property type="match status" value="1"/>
</dbReference>
<evidence type="ECO:0000313" key="3">
    <source>
        <dbReference type="EMBL" id="ORX74383.1"/>
    </source>
</evidence>
<dbReference type="SUPFAM" id="SSF55729">
    <property type="entry name" value="Acyl-CoA N-acyltransferases (Nat)"/>
    <property type="match status" value="1"/>
</dbReference>
<dbReference type="GO" id="GO:0008080">
    <property type="term" value="F:N-acetyltransferase activity"/>
    <property type="evidence" value="ECO:0007669"/>
    <property type="project" value="InterPro"/>
</dbReference>
<dbReference type="GeneID" id="63802829"/>
<dbReference type="InterPro" id="IPR050769">
    <property type="entry name" value="NAT_camello-type"/>
</dbReference>
<evidence type="ECO:0000313" key="4">
    <source>
        <dbReference type="Proteomes" id="UP000193922"/>
    </source>
</evidence>
<keyword evidence="1 3" id="KW-0808">Transferase</keyword>
<dbReference type="UniPathway" id="UPA00113">
    <property type="reaction ID" value="UER00529"/>
</dbReference>
<proteinExistence type="predicted"/>
<evidence type="ECO:0000259" key="2">
    <source>
        <dbReference type="PROSITE" id="PS51186"/>
    </source>
</evidence>
<dbReference type="Gene3D" id="3.40.630.30">
    <property type="match status" value="1"/>
</dbReference>
<gene>
    <name evidence="3" type="ORF">DL89DRAFT_264269</name>
</gene>
<dbReference type="OrthoDB" id="329272at2759"/>
<dbReference type="AlphaFoldDB" id="A0A1Y1WLJ9"/>
<dbReference type="STRING" id="61395.A0A1Y1WLJ9"/>
<name>A0A1Y1WLJ9_9FUNG</name>
<dbReference type="CDD" id="cd04301">
    <property type="entry name" value="NAT_SF"/>
    <property type="match status" value="1"/>
</dbReference>
<reference evidence="3 4" key="1">
    <citation type="submission" date="2016-07" db="EMBL/GenBank/DDBJ databases">
        <title>Pervasive Adenine N6-methylation of Active Genes in Fungi.</title>
        <authorList>
            <consortium name="DOE Joint Genome Institute"/>
            <person name="Mondo S.J."/>
            <person name="Dannebaum R.O."/>
            <person name="Kuo R.C."/>
            <person name="Labutti K."/>
            <person name="Haridas S."/>
            <person name="Kuo A."/>
            <person name="Salamov A."/>
            <person name="Ahrendt S.R."/>
            <person name="Lipzen A."/>
            <person name="Sullivan W."/>
            <person name="Andreopoulos W.B."/>
            <person name="Clum A."/>
            <person name="Lindquist E."/>
            <person name="Daum C."/>
            <person name="Ramamoorthy G.K."/>
            <person name="Gryganskyi A."/>
            <person name="Culley D."/>
            <person name="Magnuson J.K."/>
            <person name="James T.Y."/>
            <person name="O'Malley M.A."/>
            <person name="Stajich J.E."/>
            <person name="Spatafora J.W."/>
            <person name="Visel A."/>
            <person name="Grigoriev I.V."/>
        </authorList>
    </citation>
    <scope>NUCLEOTIDE SEQUENCE [LARGE SCALE GENOMIC DNA]</scope>
    <source>
        <strain evidence="3 4">ATCC 12442</strain>
    </source>
</reference>